<sequence>MTTLSRTDIEQRIANGDCIVIYENRVLKLNNWILKHPGGDKAIYHMVGRDATDEMNAYHSDQTRKLFKSFTIGTIDLPWKNFLPPIQGGEFRAKDGRVVGLYADRTGLQGIVGKLAVIEPSSVKDVNTRASLDPFESKMLEADLQKYPALDYDTQNHIRERYIALEKKLRDGGFFQCNYWAYAREFTRYTLFGLLAYTFLRIHWYVASAFFLGVMWHQLTFFVHDAGHLAITHNYYIDNIAAVIIADFMGGLSAGWWKRNHNVHHLVTNDPIHDPDIQHLPFFAVSTRLFHNVFSSFYERLLVFDPFAKVMLRAQRYTYYFILSFGRFNLYRLSWEYLLIGLGPRRGKAAFIRYLEITGMLFFTYWFFYLLVGKALPDNKTRFIYIMVSHITTMPVHVQIVLSHFAMSTADLGVDESFPQKQLRTTMDVDCPVWLDFFHGGLQFQAVHHLFPRMPRHNFRSAQKLVKQFCEETGIEYSIYTFTKGNQKVLSHLQEIANQARVLLECSKHYEEEAESGKLHSMI</sequence>
<evidence type="ECO:0000256" key="14">
    <source>
        <dbReference type="ARBA" id="ARBA00023004"/>
    </source>
</evidence>
<organism evidence="20 21">
    <name type="scientific">Tortispora caseinolytica NRRL Y-17796</name>
    <dbReference type="NCBI Taxonomy" id="767744"/>
    <lineage>
        <taxon>Eukaryota</taxon>
        <taxon>Fungi</taxon>
        <taxon>Dikarya</taxon>
        <taxon>Ascomycota</taxon>
        <taxon>Saccharomycotina</taxon>
        <taxon>Trigonopsidomycetes</taxon>
        <taxon>Trigonopsidales</taxon>
        <taxon>Trigonopsidaceae</taxon>
        <taxon>Tortispora</taxon>
    </lineage>
</organism>
<evidence type="ECO:0000256" key="9">
    <source>
        <dbReference type="ARBA" id="ARBA00022692"/>
    </source>
</evidence>
<evidence type="ECO:0000256" key="5">
    <source>
        <dbReference type="ARBA" id="ARBA00009295"/>
    </source>
</evidence>
<dbReference type="GO" id="GO:0016020">
    <property type="term" value="C:membrane"/>
    <property type="evidence" value="ECO:0007669"/>
    <property type="project" value="UniProtKB-SubCell"/>
</dbReference>
<evidence type="ECO:0000313" key="20">
    <source>
        <dbReference type="EMBL" id="ODV92174.1"/>
    </source>
</evidence>
<dbReference type="GO" id="GO:0006665">
    <property type="term" value="P:sphingolipid metabolic process"/>
    <property type="evidence" value="ECO:0007669"/>
    <property type="project" value="UniProtKB-UniPathway"/>
</dbReference>
<keyword evidence="14" id="KW-0408">Iron</keyword>
<evidence type="ECO:0000256" key="17">
    <source>
        <dbReference type="ARBA" id="ARBA00047420"/>
    </source>
</evidence>
<name>A0A1E4TK93_9ASCO</name>
<dbReference type="InterPro" id="IPR001199">
    <property type="entry name" value="Cyt_B5-like_heme/steroid-bd"/>
</dbReference>
<dbReference type="CDD" id="cd03506">
    <property type="entry name" value="Delta6-FADS-like"/>
    <property type="match status" value="1"/>
</dbReference>
<keyword evidence="8" id="KW-0349">Heme</keyword>
<keyword evidence="11" id="KW-0746">Sphingolipid metabolism</keyword>
<feature type="transmembrane region" description="Helical" evidence="18">
    <location>
        <begin position="317"/>
        <end position="334"/>
    </location>
</feature>
<keyword evidence="15" id="KW-0443">Lipid metabolism</keyword>
<evidence type="ECO:0000256" key="3">
    <source>
        <dbReference type="ARBA" id="ARBA00004760"/>
    </source>
</evidence>
<evidence type="ECO:0000256" key="18">
    <source>
        <dbReference type="SAM" id="Phobius"/>
    </source>
</evidence>
<evidence type="ECO:0000256" key="4">
    <source>
        <dbReference type="ARBA" id="ARBA00004991"/>
    </source>
</evidence>
<dbReference type="SMART" id="SM01117">
    <property type="entry name" value="Cyt-b5"/>
    <property type="match status" value="1"/>
</dbReference>
<dbReference type="UniPathway" id="UPA00222"/>
<dbReference type="PROSITE" id="PS50255">
    <property type="entry name" value="CYTOCHROME_B5_2"/>
    <property type="match status" value="1"/>
</dbReference>
<evidence type="ECO:0000256" key="13">
    <source>
        <dbReference type="ARBA" id="ARBA00023002"/>
    </source>
</evidence>
<comment type="subcellular location">
    <subcellularLocation>
        <location evidence="2">Membrane</location>
        <topology evidence="2">Multi-pass membrane protein</topology>
    </subcellularLocation>
</comment>
<dbReference type="GO" id="GO:0016717">
    <property type="term" value="F:oxidoreductase activity, acting on paired donors, with oxidation of a pair of donors resulting in the reduction of molecular oxygen to two molecules of water"/>
    <property type="evidence" value="ECO:0007669"/>
    <property type="project" value="TreeGrafter"/>
</dbReference>
<gene>
    <name evidence="20" type="ORF">CANCADRAFT_762</name>
</gene>
<evidence type="ECO:0000256" key="16">
    <source>
        <dbReference type="ARBA" id="ARBA00023136"/>
    </source>
</evidence>
<keyword evidence="9 18" id="KW-0812">Transmembrane</keyword>
<keyword evidence="13" id="KW-0560">Oxidoreductase</keyword>
<accession>A0A1E4TK93</accession>
<dbReference type="GO" id="GO:0046872">
    <property type="term" value="F:metal ion binding"/>
    <property type="evidence" value="ECO:0007669"/>
    <property type="project" value="UniProtKB-KW"/>
</dbReference>
<dbReference type="Proteomes" id="UP000095023">
    <property type="component" value="Unassembled WGS sequence"/>
</dbReference>
<dbReference type="Pfam" id="PF00173">
    <property type="entry name" value="Cyt-b5"/>
    <property type="match status" value="1"/>
</dbReference>
<keyword evidence="12 18" id="KW-1133">Transmembrane helix</keyword>
<evidence type="ECO:0000256" key="7">
    <source>
        <dbReference type="ARBA" id="ARBA00016939"/>
    </source>
</evidence>
<dbReference type="InterPro" id="IPR012171">
    <property type="entry name" value="Fatty_acid_desaturase"/>
</dbReference>
<comment type="pathway">
    <text evidence="3">Lipid metabolism; sphingolipid metabolism.</text>
</comment>
<feature type="domain" description="Cytochrome b5 heme-binding" evidence="19">
    <location>
        <begin position="1"/>
        <end position="76"/>
    </location>
</feature>
<keyword evidence="10" id="KW-0479">Metal-binding</keyword>
<comment type="function">
    <text evidence="1">Delta(8)-fatty-acid desaturase which introduces a double bond at the 8-position in the long-chain base (LCB) of ceramides. Required for the formation of the di-unsaturated sphingoid base (E,E)-sphinga-4,8-dienine during glucosylceramide (GluCer) biosynthesis.</text>
</comment>
<feature type="transmembrane region" description="Helical" evidence="18">
    <location>
        <begin position="194"/>
        <end position="216"/>
    </location>
</feature>
<comment type="catalytic activity">
    <reaction evidence="17">
        <text>an N-acylsphing-4-enine + 2 Fe(II)-[cytochrome b5] + O2 + 2 H(+) = a (4E,8E)-4-sphinga-4,8-dienine ceramide + 2 Fe(III)-[cytochrome b5] + 2 H2O</text>
        <dbReference type="Rhea" id="RHEA:46280"/>
        <dbReference type="Rhea" id="RHEA-COMP:10438"/>
        <dbReference type="Rhea" id="RHEA-COMP:10439"/>
        <dbReference type="ChEBI" id="CHEBI:15377"/>
        <dbReference type="ChEBI" id="CHEBI:15378"/>
        <dbReference type="ChEBI" id="CHEBI:15379"/>
        <dbReference type="ChEBI" id="CHEBI:29033"/>
        <dbReference type="ChEBI" id="CHEBI:29034"/>
        <dbReference type="ChEBI" id="CHEBI:52639"/>
        <dbReference type="ChEBI" id="CHEBI:85953"/>
        <dbReference type="EC" id="1.14.19.18"/>
    </reaction>
</comment>
<protein>
    <recommendedName>
        <fullName evidence="7">Delta 8-(E)-sphingolipid desaturase</fullName>
        <ecNumber evidence="6">1.14.19.18</ecNumber>
    </recommendedName>
</protein>
<proteinExistence type="inferred from homology"/>
<evidence type="ECO:0000256" key="15">
    <source>
        <dbReference type="ARBA" id="ARBA00023098"/>
    </source>
</evidence>
<evidence type="ECO:0000256" key="12">
    <source>
        <dbReference type="ARBA" id="ARBA00022989"/>
    </source>
</evidence>
<dbReference type="EC" id="1.14.19.18" evidence="6"/>
<evidence type="ECO:0000256" key="11">
    <source>
        <dbReference type="ARBA" id="ARBA00022919"/>
    </source>
</evidence>
<keyword evidence="21" id="KW-1185">Reference proteome</keyword>
<evidence type="ECO:0000256" key="10">
    <source>
        <dbReference type="ARBA" id="ARBA00022723"/>
    </source>
</evidence>
<dbReference type="EMBL" id="KV453841">
    <property type="protein sequence ID" value="ODV92174.1"/>
    <property type="molecule type" value="Genomic_DNA"/>
</dbReference>
<evidence type="ECO:0000256" key="6">
    <source>
        <dbReference type="ARBA" id="ARBA00012019"/>
    </source>
</evidence>
<dbReference type="InterPro" id="IPR005804">
    <property type="entry name" value="FA_desaturase_dom"/>
</dbReference>
<dbReference type="Pfam" id="PF00487">
    <property type="entry name" value="FA_desaturase"/>
    <property type="match status" value="1"/>
</dbReference>
<evidence type="ECO:0000256" key="1">
    <source>
        <dbReference type="ARBA" id="ARBA00002593"/>
    </source>
</evidence>
<dbReference type="AlphaFoldDB" id="A0A1E4TK93"/>
<dbReference type="Gene3D" id="3.10.120.10">
    <property type="entry name" value="Cytochrome b5-like heme/steroid binding domain"/>
    <property type="match status" value="1"/>
</dbReference>
<reference evidence="21" key="1">
    <citation type="submission" date="2016-02" db="EMBL/GenBank/DDBJ databases">
        <title>Comparative genomics of biotechnologically important yeasts.</title>
        <authorList>
            <consortium name="DOE Joint Genome Institute"/>
            <person name="Riley R."/>
            <person name="Haridas S."/>
            <person name="Wolfe K.H."/>
            <person name="Lopes M.R."/>
            <person name="Hittinger C.T."/>
            <person name="Goker M."/>
            <person name="Salamov A."/>
            <person name="Wisecaver J."/>
            <person name="Long T.M."/>
            <person name="Aerts A.L."/>
            <person name="Barry K."/>
            <person name="Choi C."/>
            <person name="Clum A."/>
            <person name="Coughlan A.Y."/>
            <person name="Deshpande S."/>
            <person name="Douglass A.P."/>
            <person name="Hanson S.J."/>
            <person name="Klenk H.-P."/>
            <person name="Labutti K."/>
            <person name="Lapidus A."/>
            <person name="Lindquist E."/>
            <person name="Lipzen A."/>
            <person name="Meier-Kolthoff J.P."/>
            <person name="Ohm R.A."/>
            <person name="Otillar R.P."/>
            <person name="Pangilinan J."/>
            <person name="Peng Y."/>
            <person name="Rokas A."/>
            <person name="Rosa C.A."/>
            <person name="Scheuner C."/>
            <person name="Sibirny A.A."/>
            <person name="Slot J.C."/>
            <person name="Stielow J.B."/>
            <person name="Sun H."/>
            <person name="Kurtzman C.P."/>
            <person name="Blackwell M."/>
            <person name="Jeffries T.W."/>
            <person name="Grigoriev I.V."/>
        </authorList>
    </citation>
    <scope>NUCLEOTIDE SEQUENCE [LARGE SCALE GENOMIC DNA]</scope>
    <source>
        <strain evidence="21">NRRL Y-17796</strain>
    </source>
</reference>
<comment type="pathway">
    <text evidence="4">Sphingolipid metabolism.</text>
</comment>
<evidence type="ECO:0000313" key="21">
    <source>
        <dbReference type="Proteomes" id="UP000095023"/>
    </source>
</evidence>
<evidence type="ECO:0000256" key="8">
    <source>
        <dbReference type="ARBA" id="ARBA00022617"/>
    </source>
</evidence>
<feature type="transmembrane region" description="Helical" evidence="18">
    <location>
        <begin position="236"/>
        <end position="257"/>
    </location>
</feature>
<dbReference type="PANTHER" id="PTHR19353:SF30">
    <property type="entry name" value="DELTA 8-(E)-SPHINGOLIPID DESATURASE"/>
    <property type="match status" value="1"/>
</dbReference>
<dbReference type="PIRSF" id="PIRSF015921">
    <property type="entry name" value="FA_sphinglp_des"/>
    <property type="match status" value="1"/>
</dbReference>
<dbReference type="SUPFAM" id="SSF55856">
    <property type="entry name" value="Cytochrome b5-like heme/steroid binding domain"/>
    <property type="match status" value="1"/>
</dbReference>
<evidence type="ECO:0000256" key="2">
    <source>
        <dbReference type="ARBA" id="ARBA00004141"/>
    </source>
</evidence>
<keyword evidence="16 18" id="KW-0472">Membrane</keyword>
<feature type="transmembrane region" description="Helical" evidence="18">
    <location>
        <begin position="354"/>
        <end position="372"/>
    </location>
</feature>
<comment type="similarity">
    <text evidence="5">Belongs to the fatty acid desaturase type 1 family.</text>
</comment>
<evidence type="ECO:0000259" key="19">
    <source>
        <dbReference type="PROSITE" id="PS50255"/>
    </source>
</evidence>
<dbReference type="InterPro" id="IPR036400">
    <property type="entry name" value="Cyt_B5-like_heme/steroid_sf"/>
</dbReference>
<dbReference type="OrthoDB" id="260091at2759"/>
<dbReference type="PANTHER" id="PTHR19353">
    <property type="entry name" value="FATTY ACID DESATURASE 2"/>
    <property type="match status" value="1"/>
</dbReference>